<proteinExistence type="predicted"/>
<comment type="caution">
    <text evidence="2">The sequence shown here is derived from an EMBL/GenBank/DDBJ whole genome shotgun (WGS) entry which is preliminary data.</text>
</comment>
<dbReference type="PANTHER" id="PTHR43252">
    <property type="entry name" value="TRANSCRIPTIONAL REGULATOR YQJI"/>
    <property type="match status" value="1"/>
</dbReference>
<dbReference type="InterPro" id="IPR036390">
    <property type="entry name" value="WH_DNA-bd_sf"/>
</dbReference>
<dbReference type="RefSeq" id="WP_245998561.1">
    <property type="nucleotide sequence ID" value="NZ_QQBC01000012.1"/>
</dbReference>
<gene>
    <name evidence="2" type="ORF">DFR76_112264</name>
</gene>
<protein>
    <submittedName>
        <fullName evidence="2">PadR family transcriptional regulator</fullName>
    </submittedName>
</protein>
<keyword evidence="3" id="KW-1185">Reference proteome</keyword>
<sequence>MKQRKVSNLMALSVLATLLEGPMHRYELAAKLRERGKEGQMDIKWGSLYTVVQNLEKHGFLEAVGTEREGSRPERTIYRITDAGRAEAHDWIRELIATVEPEPNRFVAGLSVAGMLTPDELIALLGQRVERLTELIATSEAQLAEALRFLPRLFLVEEEFRLAMLRAETDWVRALRDELASGAHPSTDWWRRMHVENISPARIAEMIERGEITDRAD</sequence>
<dbReference type="InterPro" id="IPR005149">
    <property type="entry name" value="Tscrpt_reg_PadR_N"/>
</dbReference>
<dbReference type="PANTHER" id="PTHR43252:SF7">
    <property type="entry name" value="TRANSCRIPTIONAL REGULATOR YQJI"/>
    <property type="match status" value="1"/>
</dbReference>
<dbReference type="InterPro" id="IPR036388">
    <property type="entry name" value="WH-like_DNA-bd_sf"/>
</dbReference>
<dbReference type="SUPFAM" id="SSF46785">
    <property type="entry name" value="Winged helix' DNA-binding domain"/>
    <property type="match status" value="1"/>
</dbReference>
<reference evidence="2 3" key="1">
    <citation type="submission" date="2018-07" db="EMBL/GenBank/DDBJ databases">
        <title>Genomic Encyclopedia of Type Strains, Phase IV (KMG-IV): sequencing the most valuable type-strain genomes for metagenomic binning, comparative biology and taxonomic classification.</title>
        <authorList>
            <person name="Goeker M."/>
        </authorList>
    </citation>
    <scope>NUCLEOTIDE SEQUENCE [LARGE SCALE GENOMIC DNA]</scope>
    <source>
        <strain evidence="2 3">DSM 44290</strain>
    </source>
</reference>
<dbReference type="Pfam" id="PF03551">
    <property type="entry name" value="PadR"/>
    <property type="match status" value="1"/>
</dbReference>
<organism evidence="2 3">
    <name type="scientific">Nocardia pseudobrasiliensis</name>
    <dbReference type="NCBI Taxonomy" id="45979"/>
    <lineage>
        <taxon>Bacteria</taxon>
        <taxon>Bacillati</taxon>
        <taxon>Actinomycetota</taxon>
        <taxon>Actinomycetes</taxon>
        <taxon>Mycobacteriales</taxon>
        <taxon>Nocardiaceae</taxon>
        <taxon>Nocardia</taxon>
    </lineage>
</organism>
<dbReference type="Proteomes" id="UP000254869">
    <property type="component" value="Unassembled WGS sequence"/>
</dbReference>
<dbReference type="STRING" id="1210086.GCA_001613105_06384"/>
<accession>A0A370HWW8</accession>
<evidence type="ECO:0000313" key="2">
    <source>
        <dbReference type="EMBL" id="RDI62945.1"/>
    </source>
</evidence>
<dbReference type="AlphaFoldDB" id="A0A370HWW8"/>
<evidence type="ECO:0000259" key="1">
    <source>
        <dbReference type="Pfam" id="PF03551"/>
    </source>
</evidence>
<evidence type="ECO:0000313" key="3">
    <source>
        <dbReference type="Proteomes" id="UP000254869"/>
    </source>
</evidence>
<dbReference type="Gene3D" id="1.10.10.10">
    <property type="entry name" value="Winged helix-like DNA-binding domain superfamily/Winged helix DNA-binding domain"/>
    <property type="match status" value="1"/>
</dbReference>
<feature type="domain" description="Transcription regulator PadR N-terminal" evidence="1">
    <location>
        <begin position="14"/>
        <end position="89"/>
    </location>
</feature>
<name>A0A370HWW8_9NOCA</name>
<dbReference type="EMBL" id="QQBC01000012">
    <property type="protein sequence ID" value="RDI62945.1"/>
    <property type="molecule type" value="Genomic_DNA"/>
</dbReference>